<dbReference type="Proteomes" id="UP000031397">
    <property type="component" value="Unassembled WGS sequence"/>
</dbReference>
<sequence length="46" mass="5376">MIAAYFIFDQKERLVLFLEGTGLLASCVLFGWHGINELIRRIFKVF</sequence>
<reference evidence="2 3" key="1">
    <citation type="submission" date="2014-06" db="EMBL/GenBank/DDBJ databases">
        <title>Functional and comparative genomic analyses of the Drosophila gut microbiota identify candidate symbiosis factors.</title>
        <authorList>
            <person name="Newell P.D."/>
            <person name="Chaston J.M."/>
            <person name="Douglas A.E."/>
        </authorList>
    </citation>
    <scope>NUCLEOTIDE SEQUENCE [LARGE SCALE GENOMIC DNA]</scope>
    <source>
        <strain evidence="2 3">DmCS_002</strain>
    </source>
</reference>
<protein>
    <submittedName>
        <fullName evidence="2">Uncharacterized protein</fullName>
    </submittedName>
</protein>
<organism evidence="2 3">
    <name type="scientific">Fructilactobacillus fructivorans</name>
    <dbReference type="NCBI Taxonomy" id="1614"/>
    <lineage>
        <taxon>Bacteria</taxon>
        <taxon>Bacillati</taxon>
        <taxon>Bacillota</taxon>
        <taxon>Bacilli</taxon>
        <taxon>Lactobacillales</taxon>
        <taxon>Lactobacillaceae</taxon>
        <taxon>Fructilactobacillus</taxon>
    </lineage>
</organism>
<comment type="caution">
    <text evidence="2">The sequence shown here is derived from an EMBL/GenBank/DDBJ whole genome shotgun (WGS) entry which is preliminary data.</text>
</comment>
<dbReference type="AlphaFoldDB" id="A0A0C1PNL2"/>
<dbReference type="EMBL" id="JOJZ01000009">
    <property type="protein sequence ID" value="KID42327.1"/>
    <property type="molecule type" value="Genomic_DNA"/>
</dbReference>
<keyword evidence="1" id="KW-0812">Transmembrane</keyword>
<evidence type="ECO:0000313" key="3">
    <source>
        <dbReference type="Proteomes" id="UP000031397"/>
    </source>
</evidence>
<proteinExistence type="predicted"/>
<dbReference type="PATRIC" id="fig|1614.7.peg.246"/>
<keyword evidence="1" id="KW-1133">Transmembrane helix</keyword>
<keyword evidence="1" id="KW-0472">Membrane</keyword>
<evidence type="ECO:0000313" key="2">
    <source>
        <dbReference type="EMBL" id="KID42327.1"/>
    </source>
</evidence>
<name>A0A0C1PNL2_9LACO</name>
<feature type="transmembrane region" description="Helical" evidence="1">
    <location>
        <begin position="14"/>
        <end position="35"/>
    </location>
</feature>
<gene>
    <name evidence="2" type="ORF">LfDm3_0256</name>
</gene>
<evidence type="ECO:0000256" key="1">
    <source>
        <dbReference type="SAM" id="Phobius"/>
    </source>
</evidence>
<keyword evidence="3" id="KW-1185">Reference proteome</keyword>
<accession>A0A0C1PNL2</accession>